<dbReference type="GO" id="GO:0003700">
    <property type="term" value="F:DNA-binding transcription factor activity"/>
    <property type="evidence" value="ECO:0007669"/>
    <property type="project" value="InterPro"/>
</dbReference>
<sequence>MKKIDIDRHATAQINMLANKLMLKSSHAYTQKFGIGMMEWRVISVLFSNLNSSVQSISDILGLDKAAISRTIKKLQEKEYITVINNSEDKRQYIIDLTNSGRSLYGIASDFAKERERELLSDLDENQKNELFNLLKILRHKVDEM</sequence>
<keyword evidence="2" id="KW-0238">DNA-binding</keyword>
<evidence type="ECO:0000259" key="4">
    <source>
        <dbReference type="PROSITE" id="PS50995"/>
    </source>
</evidence>
<evidence type="ECO:0000313" key="6">
    <source>
        <dbReference type="Proteomes" id="UP001243195"/>
    </source>
</evidence>
<dbReference type="AlphaFoldDB" id="A0AAW8JPX8"/>
<protein>
    <submittedName>
        <fullName evidence="5">MarR family transcriptional regulator</fullName>
    </submittedName>
</protein>
<evidence type="ECO:0000256" key="2">
    <source>
        <dbReference type="ARBA" id="ARBA00023125"/>
    </source>
</evidence>
<proteinExistence type="predicted"/>
<dbReference type="PRINTS" id="PR00598">
    <property type="entry name" value="HTHMARR"/>
</dbReference>
<reference evidence="5" key="1">
    <citation type="submission" date="2023-08" db="EMBL/GenBank/DDBJ databases">
        <title>Emergence of clinically-relevant ST2 carbapenem-resistant Acinetobacter baumannii strains in hospital sewages in Zhejiang, East of China.</title>
        <authorList>
            <person name="Kaichao C."/>
            <person name="Zhang R."/>
        </authorList>
    </citation>
    <scope>NUCLEOTIDE SEQUENCE</scope>
    <source>
        <strain evidence="5">M-SY-60</strain>
    </source>
</reference>
<keyword evidence="3" id="KW-0804">Transcription</keyword>
<accession>A0AAW8JPX8</accession>
<dbReference type="PANTHER" id="PTHR42756:SF1">
    <property type="entry name" value="TRANSCRIPTIONAL REPRESSOR OF EMRAB OPERON"/>
    <property type="match status" value="1"/>
</dbReference>
<name>A0AAW8JPX8_9GAMM</name>
<gene>
    <name evidence="5" type="ORF">RFH51_18120</name>
</gene>
<dbReference type="InterPro" id="IPR036390">
    <property type="entry name" value="WH_DNA-bd_sf"/>
</dbReference>
<dbReference type="InterPro" id="IPR000835">
    <property type="entry name" value="HTH_MarR-typ"/>
</dbReference>
<dbReference type="PROSITE" id="PS50995">
    <property type="entry name" value="HTH_MARR_2"/>
    <property type="match status" value="1"/>
</dbReference>
<organism evidence="5 6">
    <name type="scientific">Acinetobacter gerneri</name>
    <dbReference type="NCBI Taxonomy" id="202952"/>
    <lineage>
        <taxon>Bacteria</taxon>
        <taxon>Pseudomonadati</taxon>
        <taxon>Pseudomonadota</taxon>
        <taxon>Gammaproteobacteria</taxon>
        <taxon>Moraxellales</taxon>
        <taxon>Moraxellaceae</taxon>
        <taxon>Acinetobacter</taxon>
    </lineage>
</organism>
<dbReference type="Proteomes" id="UP001243195">
    <property type="component" value="Unassembled WGS sequence"/>
</dbReference>
<dbReference type="Gene3D" id="1.10.10.10">
    <property type="entry name" value="Winged helix-like DNA-binding domain superfamily/Winged helix DNA-binding domain"/>
    <property type="match status" value="1"/>
</dbReference>
<feature type="domain" description="HTH marR-type" evidence="4">
    <location>
        <begin position="1"/>
        <end position="140"/>
    </location>
</feature>
<keyword evidence="1" id="KW-0805">Transcription regulation</keyword>
<evidence type="ECO:0000256" key="3">
    <source>
        <dbReference type="ARBA" id="ARBA00023163"/>
    </source>
</evidence>
<comment type="caution">
    <text evidence="5">The sequence shown here is derived from an EMBL/GenBank/DDBJ whole genome shotgun (WGS) entry which is preliminary data.</text>
</comment>
<dbReference type="InterPro" id="IPR036388">
    <property type="entry name" value="WH-like_DNA-bd_sf"/>
</dbReference>
<dbReference type="SUPFAM" id="SSF46785">
    <property type="entry name" value="Winged helix' DNA-binding domain"/>
    <property type="match status" value="1"/>
</dbReference>
<dbReference type="EMBL" id="JAVIDA010000042">
    <property type="protein sequence ID" value="MDQ9073366.1"/>
    <property type="molecule type" value="Genomic_DNA"/>
</dbReference>
<dbReference type="SMART" id="SM00347">
    <property type="entry name" value="HTH_MARR"/>
    <property type="match status" value="1"/>
</dbReference>
<dbReference type="Pfam" id="PF12802">
    <property type="entry name" value="MarR_2"/>
    <property type="match status" value="1"/>
</dbReference>
<dbReference type="RefSeq" id="WP_308957366.1">
    <property type="nucleotide sequence ID" value="NZ_JAVICY010000044.1"/>
</dbReference>
<evidence type="ECO:0000313" key="5">
    <source>
        <dbReference type="EMBL" id="MDQ9073366.1"/>
    </source>
</evidence>
<dbReference type="GO" id="GO:0003677">
    <property type="term" value="F:DNA binding"/>
    <property type="evidence" value="ECO:0007669"/>
    <property type="project" value="UniProtKB-KW"/>
</dbReference>
<evidence type="ECO:0000256" key="1">
    <source>
        <dbReference type="ARBA" id="ARBA00023015"/>
    </source>
</evidence>
<dbReference type="PANTHER" id="PTHR42756">
    <property type="entry name" value="TRANSCRIPTIONAL REGULATOR, MARR"/>
    <property type="match status" value="1"/>
</dbReference>